<feature type="compositionally biased region" description="Basic residues" evidence="1">
    <location>
        <begin position="1"/>
        <end position="16"/>
    </location>
</feature>
<comment type="caution">
    <text evidence="2">The sequence shown here is derived from an EMBL/GenBank/DDBJ whole genome shotgun (WGS) entry which is preliminary data.</text>
</comment>
<sequence>MACTRARTRACTRARREKSPPMIASTRTRQYSAQVGHTSALCSTVSSGRSTQWRHPGVLYSLPGEDLRHTEREDALTSFQPLLKEGTYRHNDGVPSTGLRQSLSPCHPKIPPELCSPCRDLSRQRSFAPALHLHAQIVHACKDCCLQVPRWQASKEARRFAVAVSSHQPANQIIVDPTPDGVPLPIFGNPVMARSEGHESTWPRTCAMPP</sequence>
<dbReference type="AlphaFoldDB" id="A0AAD7YW43"/>
<evidence type="ECO:0000313" key="2">
    <source>
        <dbReference type="EMBL" id="KAJ8727770.1"/>
    </source>
</evidence>
<dbReference type="Proteomes" id="UP001231518">
    <property type="component" value="Chromosome 11"/>
</dbReference>
<evidence type="ECO:0000313" key="3">
    <source>
        <dbReference type="Proteomes" id="UP001231518"/>
    </source>
</evidence>
<proteinExistence type="predicted"/>
<organism evidence="2 3">
    <name type="scientific">Mythimna separata</name>
    <name type="common">Oriental armyworm</name>
    <name type="synonym">Pseudaletia separata</name>
    <dbReference type="NCBI Taxonomy" id="271217"/>
    <lineage>
        <taxon>Eukaryota</taxon>
        <taxon>Metazoa</taxon>
        <taxon>Ecdysozoa</taxon>
        <taxon>Arthropoda</taxon>
        <taxon>Hexapoda</taxon>
        <taxon>Insecta</taxon>
        <taxon>Pterygota</taxon>
        <taxon>Neoptera</taxon>
        <taxon>Endopterygota</taxon>
        <taxon>Lepidoptera</taxon>
        <taxon>Glossata</taxon>
        <taxon>Ditrysia</taxon>
        <taxon>Noctuoidea</taxon>
        <taxon>Noctuidae</taxon>
        <taxon>Noctuinae</taxon>
        <taxon>Hadenini</taxon>
        <taxon>Mythimna</taxon>
    </lineage>
</organism>
<name>A0AAD7YW43_MYTSE</name>
<reference evidence="2" key="1">
    <citation type="submission" date="2023-03" db="EMBL/GenBank/DDBJ databases">
        <title>Chromosome-level genomes of two armyworms, Mythimna separata and Mythimna loreyi, provide insights into the biosynthesis and reception of sex pheromones.</title>
        <authorList>
            <person name="Zhao H."/>
        </authorList>
    </citation>
    <scope>NUCLEOTIDE SEQUENCE</scope>
    <source>
        <strain evidence="2">BeijingLab</strain>
        <tissue evidence="2">Pupa</tissue>
    </source>
</reference>
<keyword evidence="3" id="KW-1185">Reference proteome</keyword>
<dbReference type="EMBL" id="JARGEI010000008">
    <property type="protein sequence ID" value="KAJ8727770.1"/>
    <property type="molecule type" value="Genomic_DNA"/>
</dbReference>
<gene>
    <name evidence="2" type="ORF">PYW07_001889</name>
</gene>
<feature type="region of interest" description="Disordered" evidence="1">
    <location>
        <begin position="1"/>
        <end position="27"/>
    </location>
</feature>
<protein>
    <submittedName>
        <fullName evidence="2">Uncharacterized protein</fullName>
    </submittedName>
</protein>
<evidence type="ECO:0000256" key="1">
    <source>
        <dbReference type="SAM" id="MobiDB-lite"/>
    </source>
</evidence>
<accession>A0AAD7YW43</accession>